<organism evidence="1 2">
    <name type="scientific">Candidatus Pseudomonas adelgestsugas</name>
    <dbReference type="NCBI Taxonomy" id="1302376"/>
    <lineage>
        <taxon>Bacteria</taxon>
        <taxon>Pseudomonadati</taxon>
        <taxon>Pseudomonadota</taxon>
        <taxon>Gammaproteobacteria</taxon>
        <taxon>Pseudomonadales</taxon>
        <taxon>Pseudomonadaceae</taxon>
        <taxon>Pseudomonas</taxon>
    </lineage>
</organism>
<dbReference type="EMBL" id="CP026512">
    <property type="protein sequence ID" value="QAX82211.1"/>
    <property type="molecule type" value="Genomic_DNA"/>
</dbReference>
<protein>
    <recommendedName>
        <fullName evidence="3">Secreted protein</fullName>
    </recommendedName>
</protein>
<dbReference type="Proteomes" id="UP000288953">
    <property type="component" value="Chromosome"/>
</dbReference>
<sequence length="69" mass="7907">MVLVIASMLFTIILMLCPVNIKNGYCQHRRLVMLKCINIQYTCIAYIFIQPNSMSSNTVYLSAFSKLVK</sequence>
<proteinExistence type="predicted"/>
<accession>A0ABX5R9D2</accession>
<evidence type="ECO:0000313" key="1">
    <source>
        <dbReference type="EMBL" id="QAX82211.1"/>
    </source>
</evidence>
<reference evidence="1 2" key="1">
    <citation type="journal article" date="2018" name="Genome Biol. Evol.">
        <title>Partnering With a Pest: Genomes of Hemlock Woolly Adelgid Symbionts Reveal Atypical Nutritional Provisioning Patterns in Dual-Obligate Bacteria.</title>
        <authorList>
            <person name="Weglarz K.M."/>
            <person name="Havill N.P."/>
            <person name="Burke G.R."/>
            <person name="von Dohlen C.D."/>
        </authorList>
    </citation>
    <scope>NUCLEOTIDE SEQUENCE [LARGE SCALE GENOMIC DNA]</scope>
    <source>
        <strain evidence="1 2">HWA_ENA</strain>
    </source>
</reference>
<evidence type="ECO:0008006" key="3">
    <source>
        <dbReference type="Google" id="ProtNLM"/>
    </source>
</evidence>
<evidence type="ECO:0000313" key="2">
    <source>
        <dbReference type="Proteomes" id="UP000288953"/>
    </source>
</evidence>
<name>A0ABX5R9D2_9PSED</name>
<keyword evidence="2" id="KW-1185">Reference proteome</keyword>
<gene>
    <name evidence="1" type="ORF">C3B55_00906</name>
</gene>